<dbReference type="Proteomes" id="UP000026960">
    <property type="component" value="Chromosome 1"/>
</dbReference>
<accession>A0A0D3EPM0</accession>
<dbReference type="Pfam" id="PF03140">
    <property type="entry name" value="DUF247"/>
    <property type="match status" value="1"/>
</dbReference>
<evidence type="ECO:0000313" key="3">
    <source>
        <dbReference type="Proteomes" id="UP000026960"/>
    </source>
</evidence>
<keyword evidence="1" id="KW-0472">Membrane</keyword>
<dbReference type="PANTHER" id="PTHR31170:SF18">
    <property type="entry name" value="(WILD MALAYSIAN BANANA) HYPOTHETICAL PROTEIN"/>
    <property type="match status" value="1"/>
</dbReference>
<keyword evidence="1" id="KW-1133">Transmembrane helix</keyword>
<dbReference type="HOGENOM" id="CLU_020188_5_3_1"/>
<dbReference type="eggNOG" id="ENOG502RY48">
    <property type="taxonomic scope" value="Eukaryota"/>
</dbReference>
<dbReference type="EnsemblPlants" id="OBART01G18000.1">
    <property type="protein sequence ID" value="OBART01G18000.1"/>
    <property type="gene ID" value="OBART01G18000"/>
</dbReference>
<dbReference type="PaxDb" id="65489-OBART01G18000.1"/>
<dbReference type="InterPro" id="IPR004158">
    <property type="entry name" value="DUF247_pln"/>
</dbReference>
<sequence length="498" mass="57412">MKFQRVFQMENGAQRKRKVPLIHRVQNNIRLAEKNAYDPVLISIGPYHHGTPSLAAAEKDKWASLDYILKLNQERNLQDYLHVLSSLTDRARNTYSEEIEMDEDKFLQMLLLDGCFIIVSLYGTAGLFVRKQENNLDRKERGTLIDKAVTGSSKNKAEVSEVELTDFNAEESIQRGKSVHTSEDRCGDKGPWYNSFVAHDLLLLENQIPFFIVKGIYELLVSDDSTSRLLTDNIGDNIQIIYQRVRKACRFSPFGPLLSYVFQTKGRGASTLCKNTKYFKVGNQLEENHWVGTDKQNFSLHGEPQILRWRRAEQYHDAGIEFKKRLFDHKSPHSLLDINFVHGVVEIPFLMIDDKTSFLFRNIVAFEQSCPQFGNYFTAYVCFVSQLLSLPKDVTILAKRGIIVHQMRSDDEVSVLFTKLGKNVDFDVNGKYYLRHLCHVMEEHYQSRLNRWMAWLWQNHFSNPWLSLAVIAGAVVLLCTILQSLFALLAHVKPADPQ</sequence>
<organism evidence="2">
    <name type="scientific">Oryza barthii</name>
    <dbReference type="NCBI Taxonomy" id="65489"/>
    <lineage>
        <taxon>Eukaryota</taxon>
        <taxon>Viridiplantae</taxon>
        <taxon>Streptophyta</taxon>
        <taxon>Embryophyta</taxon>
        <taxon>Tracheophyta</taxon>
        <taxon>Spermatophyta</taxon>
        <taxon>Magnoliopsida</taxon>
        <taxon>Liliopsida</taxon>
        <taxon>Poales</taxon>
        <taxon>Poaceae</taxon>
        <taxon>BOP clade</taxon>
        <taxon>Oryzoideae</taxon>
        <taxon>Oryzeae</taxon>
        <taxon>Oryzinae</taxon>
        <taxon>Oryza</taxon>
    </lineage>
</organism>
<dbReference type="STRING" id="65489.A0A0D3EPM0"/>
<evidence type="ECO:0000313" key="2">
    <source>
        <dbReference type="EnsemblPlants" id="OBART01G18000.1"/>
    </source>
</evidence>
<dbReference type="AlphaFoldDB" id="A0A0D3EPM0"/>
<name>A0A0D3EPM0_9ORYZ</name>
<dbReference type="Gramene" id="OBART01G18000.1">
    <property type="protein sequence ID" value="OBART01G18000.1"/>
    <property type="gene ID" value="OBART01G18000"/>
</dbReference>
<dbReference type="PANTHER" id="PTHR31170">
    <property type="entry name" value="BNAC04G53230D PROTEIN"/>
    <property type="match status" value="1"/>
</dbReference>
<keyword evidence="1" id="KW-0812">Transmembrane</keyword>
<feature type="transmembrane region" description="Helical" evidence="1">
    <location>
        <begin position="110"/>
        <end position="129"/>
    </location>
</feature>
<reference evidence="2" key="2">
    <citation type="submission" date="2015-03" db="UniProtKB">
        <authorList>
            <consortium name="EnsemblPlants"/>
        </authorList>
    </citation>
    <scope>IDENTIFICATION</scope>
</reference>
<feature type="transmembrane region" description="Helical" evidence="1">
    <location>
        <begin position="465"/>
        <end position="490"/>
    </location>
</feature>
<proteinExistence type="predicted"/>
<protein>
    <submittedName>
        <fullName evidence="2">Uncharacterized protein</fullName>
    </submittedName>
</protein>
<reference evidence="2" key="1">
    <citation type="journal article" date="2009" name="Rice">
        <title>De Novo Next Generation Sequencing of Plant Genomes.</title>
        <authorList>
            <person name="Rounsley S."/>
            <person name="Marri P.R."/>
            <person name="Yu Y."/>
            <person name="He R."/>
            <person name="Sisneros N."/>
            <person name="Goicoechea J.L."/>
            <person name="Lee S.J."/>
            <person name="Angelova A."/>
            <person name="Kudrna D."/>
            <person name="Luo M."/>
            <person name="Affourtit J."/>
            <person name="Desany B."/>
            <person name="Knight J."/>
            <person name="Niazi F."/>
            <person name="Egholm M."/>
            <person name="Wing R.A."/>
        </authorList>
    </citation>
    <scope>NUCLEOTIDE SEQUENCE [LARGE SCALE GENOMIC DNA]</scope>
    <source>
        <strain evidence="2">cv. IRGC 105608</strain>
    </source>
</reference>
<keyword evidence="3" id="KW-1185">Reference proteome</keyword>
<evidence type="ECO:0000256" key="1">
    <source>
        <dbReference type="SAM" id="Phobius"/>
    </source>
</evidence>